<dbReference type="RefSeq" id="XP_022111687.1">
    <property type="nucleotide sequence ID" value="XM_022255995.1"/>
</dbReference>
<evidence type="ECO:0000259" key="3">
    <source>
        <dbReference type="PROSITE" id="PS51004"/>
    </source>
</evidence>
<keyword evidence="4" id="KW-1185">Reference proteome</keyword>
<dbReference type="PANTHER" id="PTHR22625:SF44">
    <property type="entry name" value="PLEXIN-B"/>
    <property type="match status" value="1"/>
</dbReference>
<dbReference type="GO" id="GO:0007162">
    <property type="term" value="P:negative regulation of cell adhesion"/>
    <property type="evidence" value="ECO:0007669"/>
    <property type="project" value="TreeGrafter"/>
</dbReference>
<dbReference type="PANTHER" id="PTHR22625">
    <property type="entry name" value="PLEXIN"/>
    <property type="match status" value="1"/>
</dbReference>
<dbReference type="CDD" id="cd11236">
    <property type="entry name" value="Sema_plexin_like"/>
    <property type="match status" value="1"/>
</dbReference>
<feature type="signal peptide" evidence="2">
    <location>
        <begin position="1"/>
        <end position="28"/>
    </location>
</feature>
<evidence type="ECO:0000313" key="5">
    <source>
        <dbReference type="RefSeq" id="XP_022111687.1"/>
    </source>
</evidence>
<dbReference type="PROSITE" id="PS51004">
    <property type="entry name" value="SEMA"/>
    <property type="match status" value="1"/>
</dbReference>
<keyword evidence="2" id="KW-0732">Signal</keyword>
<evidence type="ECO:0000256" key="1">
    <source>
        <dbReference type="PROSITE-ProRule" id="PRU00352"/>
    </source>
</evidence>
<dbReference type="GO" id="GO:0002116">
    <property type="term" value="C:semaphorin receptor complex"/>
    <property type="evidence" value="ECO:0007669"/>
    <property type="project" value="TreeGrafter"/>
</dbReference>
<dbReference type="InterPro" id="IPR001627">
    <property type="entry name" value="Semap_dom"/>
</dbReference>
<dbReference type="Proteomes" id="UP000694845">
    <property type="component" value="Unplaced"/>
</dbReference>
<proteinExistence type="predicted"/>
<dbReference type="GO" id="GO:0005886">
    <property type="term" value="C:plasma membrane"/>
    <property type="evidence" value="ECO:0007669"/>
    <property type="project" value="TreeGrafter"/>
</dbReference>
<dbReference type="GO" id="GO:0030334">
    <property type="term" value="P:regulation of cell migration"/>
    <property type="evidence" value="ECO:0007669"/>
    <property type="project" value="TreeGrafter"/>
</dbReference>
<evidence type="ECO:0000256" key="2">
    <source>
        <dbReference type="SAM" id="SignalP"/>
    </source>
</evidence>
<name>A0A8B8A2U3_ACAPL</name>
<dbReference type="GeneID" id="110990913"/>
<dbReference type="Gene3D" id="2.130.10.10">
    <property type="entry name" value="YVTN repeat-like/Quinoprotein amine dehydrogenase"/>
    <property type="match status" value="1"/>
</dbReference>
<dbReference type="GO" id="GO:0008360">
    <property type="term" value="P:regulation of cell shape"/>
    <property type="evidence" value="ECO:0007669"/>
    <property type="project" value="TreeGrafter"/>
</dbReference>
<dbReference type="GO" id="GO:0017154">
    <property type="term" value="F:semaphorin receptor activity"/>
    <property type="evidence" value="ECO:0007669"/>
    <property type="project" value="InterPro"/>
</dbReference>
<organism evidence="4 5">
    <name type="scientific">Acanthaster planci</name>
    <name type="common">Crown-of-thorns starfish</name>
    <dbReference type="NCBI Taxonomy" id="133434"/>
    <lineage>
        <taxon>Eukaryota</taxon>
        <taxon>Metazoa</taxon>
        <taxon>Echinodermata</taxon>
        <taxon>Eleutherozoa</taxon>
        <taxon>Asterozoa</taxon>
        <taxon>Asteroidea</taxon>
        <taxon>Valvatacea</taxon>
        <taxon>Valvatida</taxon>
        <taxon>Acanthasteridae</taxon>
        <taxon>Acanthaster</taxon>
    </lineage>
</organism>
<dbReference type="InterPro" id="IPR036352">
    <property type="entry name" value="Semap_dom_sf"/>
</dbReference>
<comment type="caution">
    <text evidence="1">Lacks conserved residue(s) required for the propagation of feature annotation.</text>
</comment>
<dbReference type="OMA" id="CENDKHY"/>
<dbReference type="KEGG" id="aplc:110990913"/>
<gene>
    <name evidence="5" type="primary">LOC110990913</name>
</gene>
<feature type="chain" id="PRO_5034493980" evidence="2">
    <location>
        <begin position="29"/>
        <end position="498"/>
    </location>
</feature>
<protein>
    <submittedName>
        <fullName evidence="5">Plexin-B-like</fullName>
    </submittedName>
</protein>
<feature type="non-terminal residue" evidence="5">
    <location>
        <position position="498"/>
    </location>
</feature>
<dbReference type="InterPro" id="IPR015943">
    <property type="entry name" value="WD40/YVTN_repeat-like_dom_sf"/>
</dbReference>
<dbReference type="GO" id="GO:0050772">
    <property type="term" value="P:positive regulation of axonogenesis"/>
    <property type="evidence" value="ECO:0007669"/>
    <property type="project" value="TreeGrafter"/>
</dbReference>
<feature type="domain" description="Sema" evidence="3">
    <location>
        <begin position="24"/>
        <end position="493"/>
    </location>
</feature>
<sequence length="498" mass="54760">MTYDRVMWTSVSGLTFVGLLLIIDVCMASAEWQGDLSAYELASFHNPDQEDVPRAQTFNHFTLSDHGDVYVGAVNWLYRFNSRLEQIQNASTCDDSMPYNGMPCRRTNNYNKILVVDSTRPNSLITCGGVFDGICQLRHLRDISIVESESTPNVAGFEDATTVSLIGPKRDSNKMLYVAVTYTGENVISKAQFPAITRRNLTSNPILSVLLHNAVFLSGAASGVDFTIKYVTTFDFTGFTYFIASHKEDLMSAHYVSKISRVCQTGPNLDAYTEITMQCSGSDGSVYSLVQAAHFGPAGPDLAASWGLHADKQVLYAVFAKNQGAQGTSHIPTDHSAVCVYRMTDILAGFTEAVRGCIQDGEDYKISYLHGSTCSKFRNVQPDNFLCNPVADDTNSLYKYAKGITPVSSTALLEEPGTLMSSIITSTEFNHTVAFLGTSRGALLKVHIENNTAARLYERVILDSRPVLTDMTINDTTTEMHVLTEQTLIKMRAENCGQ</sequence>
<accession>A0A8B8A2U3</accession>
<dbReference type="OrthoDB" id="125363at2759"/>
<dbReference type="SMART" id="SM00630">
    <property type="entry name" value="Sema"/>
    <property type="match status" value="1"/>
</dbReference>
<dbReference type="SUPFAM" id="SSF101912">
    <property type="entry name" value="Sema domain"/>
    <property type="match status" value="1"/>
</dbReference>
<reference evidence="5" key="1">
    <citation type="submission" date="2025-08" db="UniProtKB">
        <authorList>
            <consortium name="RefSeq"/>
        </authorList>
    </citation>
    <scope>IDENTIFICATION</scope>
</reference>
<dbReference type="Pfam" id="PF01403">
    <property type="entry name" value="Sema"/>
    <property type="match status" value="1"/>
</dbReference>
<dbReference type="InterPro" id="IPR031148">
    <property type="entry name" value="Plexin"/>
</dbReference>
<evidence type="ECO:0000313" key="4">
    <source>
        <dbReference type="Proteomes" id="UP000694845"/>
    </source>
</evidence>
<dbReference type="AlphaFoldDB" id="A0A8B8A2U3"/>